<evidence type="ECO:0000313" key="8">
    <source>
        <dbReference type="Proteomes" id="UP000460412"/>
    </source>
</evidence>
<evidence type="ECO:0000256" key="3">
    <source>
        <dbReference type="ARBA" id="ARBA00022475"/>
    </source>
</evidence>
<comment type="subcellular location">
    <subcellularLocation>
        <location evidence="1">Cell membrane</location>
        <topology evidence="1">Peripheral membrane protein</topology>
    </subcellularLocation>
</comment>
<accession>A0A7X3MGI7</accession>
<evidence type="ECO:0000256" key="2">
    <source>
        <dbReference type="ARBA" id="ARBA00010488"/>
    </source>
</evidence>
<evidence type="ECO:0000256" key="5">
    <source>
        <dbReference type="ARBA" id="ARBA00022944"/>
    </source>
</evidence>
<dbReference type="Gene3D" id="3.40.50.12580">
    <property type="match status" value="1"/>
</dbReference>
<dbReference type="Pfam" id="PF04464">
    <property type="entry name" value="Glyphos_transf"/>
    <property type="match status" value="1"/>
</dbReference>
<name>A0A7X3MGI7_9FIRM</name>
<sequence length="391" mass="45576">MDAILRLIGKYCMRIILCPFKLIPIKHNRILLLNNQALNYSDSPKYIIEYLLAHYPGKFEIVLAVDAPVKFTDLGKKGIKTIRFDSLQYFYYMMTTKVFVTNSGGHSYIPKRKQQLFINTHHGGGAYKTNGRDMFEDTWIFRKDLMLASKQTDYFLSTCHRFTKVNVQSILLPKEKFWEIGMPRNDMLLNGNASLRNHVREKLGIREGDKLVLYAPTYRKPDDNYFKESIAVSYGIDCEKVREALHDRFGGNWKFGFRLHPCVVNRDQLPKGNVIDLSDYEDMQELLLAADVMINDFSSSMWDFMLTGKPCFTFALDMDHYVETTKLYTPLNEWPFSKARSNEELAENILNFEEKSYMDACKKHYELLGGCETGRATELVCRKIYDRCFQP</sequence>
<dbReference type="PANTHER" id="PTHR37316">
    <property type="entry name" value="TEICHOIC ACID GLYCEROL-PHOSPHATE PRIMASE"/>
    <property type="match status" value="1"/>
</dbReference>
<dbReference type="InterPro" id="IPR007554">
    <property type="entry name" value="Glycerophosphate_synth"/>
</dbReference>
<dbReference type="RefSeq" id="WP_159751157.1">
    <property type="nucleotide sequence ID" value="NZ_WUQX01000001.1"/>
</dbReference>
<dbReference type="EMBL" id="WUQX01000001">
    <property type="protein sequence ID" value="MXP75981.1"/>
    <property type="molecule type" value="Genomic_DNA"/>
</dbReference>
<keyword evidence="4 7" id="KW-0808">Transferase</keyword>
<reference evidence="7 8" key="1">
    <citation type="submission" date="2019-12" db="EMBL/GenBank/DDBJ databases">
        <title>Sporaefaciens musculi gen. nov., sp. nov., a novel bacterium isolated from the caecum of an obese mouse.</title>
        <authorList>
            <person name="Rasmussen T.S."/>
            <person name="Streidl T."/>
            <person name="Hitch T.C.A."/>
            <person name="Wortmann E."/>
            <person name="Deptula P."/>
            <person name="Hansen M."/>
            <person name="Nielsen D.S."/>
            <person name="Clavel T."/>
            <person name="Vogensen F.K."/>
        </authorList>
    </citation>
    <scope>NUCLEOTIDE SEQUENCE [LARGE SCALE GENOMIC DNA]</scope>
    <source>
        <strain evidence="7 8">WCA-9-b2</strain>
    </source>
</reference>
<dbReference type="SUPFAM" id="SSF53756">
    <property type="entry name" value="UDP-Glycosyltransferase/glycogen phosphorylase"/>
    <property type="match status" value="1"/>
</dbReference>
<comment type="similarity">
    <text evidence="2">Belongs to the CDP-glycerol glycerophosphotransferase family.</text>
</comment>
<keyword evidence="8" id="KW-1185">Reference proteome</keyword>
<organism evidence="7 8">
    <name type="scientific">Sporofaciens musculi</name>
    <dbReference type="NCBI Taxonomy" id="2681861"/>
    <lineage>
        <taxon>Bacteria</taxon>
        <taxon>Bacillati</taxon>
        <taxon>Bacillota</taxon>
        <taxon>Clostridia</taxon>
        <taxon>Lachnospirales</taxon>
        <taxon>Lachnospiraceae</taxon>
        <taxon>Sporofaciens</taxon>
    </lineage>
</organism>
<evidence type="ECO:0000313" key="7">
    <source>
        <dbReference type="EMBL" id="MXP75981.1"/>
    </source>
</evidence>
<keyword evidence="3" id="KW-1003">Cell membrane</keyword>
<dbReference type="InterPro" id="IPR043149">
    <property type="entry name" value="TagF_N"/>
</dbReference>
<dbReference type="InterPro" id="IPR043148">
    <property type="entry name" value="TagF_C"/>
</dbReference>
<keyword evidence="6" id="KW-0472">Membrane</keyword>
<gene>
    <name evidence="7" type="ORF">GN277_11475</name>
</gene>
<dbReference type="GO" id="GO:0047355">
    <property type="term" value="F:CDP-glycerol glycerophosphotransferase activity"/>
    <property type="evidence" value="ECO:0007669"/>
    <property type="project" value="InterPro"/>
</dbReference>
<dbReference type="Gene3D" id="3.40.50.11820">
    <property type="match status" value="1"/>
</dbReference>
<proteinExistence type="inferred from homology"/>
<dbReference type="GO" id="GO:0019350">
    <property type="term" value="P:teichoic acid biosynthetic process"/>
    <property type="evidence" value="ECO:0007669"/>
    <property type="project" value="UniProtKB-KW"/>
</dbReference>
<keyword evidence="5" id="KW-0777">Teichoic acid biosynthesis</keyword>
<comment type="caution">
    <text evidence="7">The sequence shown here is derived from an EMBL/GenBank/DDBJ whole genome shotgun (WGS) entry which is preliminary data.</text>
</comment>
<dbReference type="AlphaFoldDB" id="A0A7X3MGI7"/>
<evidence type="ECO:0000256" key="1">
    <source>
        <dbReference type="ARBA" id="ARBA00004202"/>
    </source>
</evidence>
<dbReference type="PANTHER" id="PTHR37316:SF3">
    <property type="entry name" value="TEICHOIC ACID GLYCEROL-PHOSPHATE TRANSFERASE"/>
    <property type="match status" value="1"/>
</dbReference>
<dbReference type="InterPro" id="IPR051612">
    <property type="entry name" value="Teichoic_Acid_Biosynth"/>
</dbReference>
<evidence type="ECO:0000256" key="4">
    <source>
        <dbReference type="ARBA" id="ARBA00022679"/>
    </source>
</evidence>
<protein>
    <submittedName>
        <fullName evidence="7">CDP-glycerol glycerophosphotransferase</fullName>
    </submittedName>
</protein>
<dbReference type="GO" id="GO:0005886">
    <property type="term" value="C:plasma membrane"/>
    <property type="evidence" value="ECO:0007669"/>
    <property type="project" value="UniProtKB-SubCell"/>
</dbReference>
<evidence type="ECO:0000256" key="6">
    <source>
        <dbReference type="ARBA" id="ARBA00023136"/>
    </source>
</evidence>
<dbReference type="Proteomes" id="UP000460412">
    <property type="component" value="Unassembled WGS sequence"/>
</dbReference>